<organism evidence="1 2">
    <name type="scientific">Cirrhinus mrigala</name>
    <name type="common">Mrigala</name>
    <dbReference type="NCBI Taxonomy" id="683832"/>
    <lineage>
        <taxon>Eukaryota</taxon>
        <taxon>Metazoa</taxon>
        <taxon>Chordata</taxon>
        <taxon>Craniata</taxon>
        <taxon>Vertebrata</taxon>
        <taxon>Euteleostomi</taxon>
        <taxon>Actinopterygii</taxon>
        <taxon>Neopterygii</taxon>
        <taxon>Teleostei</taxon>
        <taxon>Ostariophysi</taxon>
        <taxon>Cypriniformes</taxon>
        <taxon>Cyprinidae</taxon>
        <taxon>Labeoninae</taxon>
        <taxon>Labeonini</taxon>
        <taxon>Cirrhinus</taxon>
    </lineage>
</organism>
<protein>
    <submittedName>
        <fullName evidence="1">Uncharacterized protein</fullName>
    </submittedName>
</protein>
<dbReference type="EMBL" id="JAMKFB020000023">
    <property type="protein sequence ID" value="KAL0157652.1"/>
    <property type="molecule type" value="Genomic_DNA"/>
</dbReference>
<keyword evidence="2" id="KW-1185">Reference proteome</keyword>
<evidence type="ECO:0000313" key="1">
    <source>
        <dbReference type="EMBL" id="KAL0157652.1"/>
    </source>
</evidence>
<dbReference type="Proteomes" id="UP001529510">
    <property type="component" value="Unassembled WGS sequence"/>
</dbReference>
<feature type="non-terminal residue" evidence="1">
    <location>
        <position position="1"/>
    </location>
</feature>
<evidence type="ECO:0000313" key="2">
    <source>
        <dbReference type="Proteomes" id="UP001529510"/>
    </source>
</evidence>
<dbReference type="AlphaFoldDB" id="A0ABD0N698"/>
<accession>A0ABD0N698</accession>
<reference evidence="1 2" key="1">
    <citation type="submission" date="2024-05" db="EMBL/GenBank/DDBJ databases">
        <title>Genome sequencing and assembly of Indian major carp, Cirrhinus mrigala (Hamilton, 1822).</title>
        <authorList>
            <person name="Mohindra V."/>
            <person name="Chowdhury L.M."/>
            <person name="Lal K."/>
            <person name="Jena J.K."/>
        </authorList>
    </citation>
    <scope>NUCLEOTIDE SEQUENCE [LARGE SCALE GENOMIC DNA]</scope>
    <source>
        <strain evidence="1">CM1030</strain>
        <tissue evidence="1">Blood</tissue>
    </source>
</reference>
<sequence length="51" mass="6147">RRTDPFFQLHETGHVWRDVLRFASWWRGLETTIVLLTVRQSRVSRGLCFTD</sequence>
<gene>
    <name evidence="1" type="ORF">M9458_045728</name>
</gene>
<name>A0ABD0N698_CIRMR</name>
<comment type="caution">
    <text evidence="1">The sequence shown here is derived from an EMBL/GenBank/DDBJ whole genome shotgun (WGS) entry which is preliminary data.</text>
</comment>
<proteinExistence type="predicted"/>